<evidence type="ECO:0000313" key="2">
    <source>
        <dbReference type="Proteomes" id="UP000441557"/>
    </source>
</evidence>
<evidence type="ECO:0008006" key="3">
    <source>
        <dbReference type="Google" id="ProtNLM"/>
    </source>
</evidence>
<organism evidence="1 2">
    <name type="scientific">Limosilactobacillus reuteri</name>
    <name type="common">Lactobacillus reuteri</name>
    <dbReference type="NCBI Taxonomy" id="1598"/>
    <lineage>
        <taxon>Bacteria</taxon>
        <taxon>Bacillati</taxon>
        <taxon>Bacillota</taxon>
        <taxon>Bacilli</taxon>
        <taxon>Lactobacillales</taxon>
        <taxon>Lactobacillaceae</taxon>
        <taxon>Limosilactobacillus</taxon>
    </lineage>
</organism>
<protein>
    <recommendedName>
        <fullName evidence="3">Antitoxin</fullName>
    </recommendedName>
</protein>
<dbReference type="EMBL" id="WJMZ01000018">
    <property type="protein sequence ID" value="MRG84654.1"/>
    <property type="molecule type" value="Genomic_DNA"/>
</dbReference>
<dbReference type="AlphaFoldDB" id="A0AB36AHE4"/>
<name>A0AB36AHE4_LIMRT</name>
<accession>A0AB36AHE4</accession>
<reference evidence="1 2" key="1">
    <citation type="submission" date="2019-11" db="EMBL/GenBank/DDBJ databases">
        <title>Draft genome sequence of 12 host-associated Lactobacillus reuteri rodent strains.</title>
        <authorList>
            <person name="Zhang S."/>
            <person name="Ozcam M."/>
            <person name="Van Pijkeren J.P."/>
        </authorList>
    </citation>
    <scope>NUCLEOTIDE SEQUENCE [LARGE SCALE GENOMIC DNA]</scope>
    <source>
        <strain evidence="1 2">L1604-1</strain>
    </source>
</reference>
<dbReference type="RefSeq" id="WP_153706773.1">
    <property type="nucleotide sequence ID" value="NZ_JAFFPO010000029.1"/>
</dbReference>
<sequence length="77" mass="9142">MMSDPNFEWEQLINVNYNNFFKCFEKANKLSEKKELPISVMKSNRQVGVFYSSKAYNKFLKQVAELKREILVLKTSK</sequence>
<evidence type="ECO:0000313" key="1">
    <source>
        <dbReference type="EMBL" id="MRG84654.1"/>
    </source>
</evidence>
<dbReference type="Proteomes" id="UP000441557">
    <property type="component" value="Unassembled WGS sequence"/>
</dbReference>
<proteinExistence type="predicted"/>
<gene>
    <name evidence="1" type="ORF">GIX80_09765</name>
</gene>
<comment type="caution">
    <text evidence="1">The sequence shown here is derived from an EMBL/GenBank/DDBJ whole genome shotgun (WGS) entry which is preliminary data.</text>
</comment>